<dbReference type="EMBL" id="CM020618">
    <property type="protein sequence ID" value="KAK1862272.1"/>
    <property type="molecule type" value="Genomic_DNA"/>
</dbReference>
<proteinExistence type="predicted"/>
<gene>
    <name evidence="1" type="ORF">I4F81_004846</name>
</gene>
<name>A0ACC3BXL7_PYRYE</name>
<dbReference type="Proteomes" id="UP000798662">
    <property type="component" value="Chromosome 1"/>
</dbReference>
<accession>A0ACC3BXL7</accession>
<evidence type="ECO:0000313" key="1">
    <source>
        <dbReference type="EMBL" id="KAK1862272.1"/>
    </source>
</evidence>
<comment type="caution">
    <text evidence="1">The sequence shown here is derived from an EMBL/GenBank/DDBJ whole genome shotgun (WGS) entry which is preliminary data.</text>
</comment>
<organism evidence="1 2">
    <name type="scientific">Pyropia yezoensis</name>
    <name type="common">Susabi-nori</name>
    <name type="synonym">Porphyra yezoensis</name>
    <dbReference type="NCBI Taxonomy" id="2788"/>
    <lineage>
        <taxon>Eukaryota</taxon>
        <taxon>Rhodophyta</taxon>
        <taxon>Bangiophyceae</taxon>
        <taxon>Bangiales</taxon>
        <taxon>Bangiaceae</taxon>
        <taxon>Pyropia</taxon>
    </lineage>
</organism>
<reference evidence="1" key="1">
    <citation type="submission" date="2019-11" db="EMBL/GenBank/DDBJ databases">
        <title>Nori genome reveals adaptations in red seaweeds to the harsh intertidal environment.</title>
        <authorList>
            <person name="Wang D."/>
            <person name="Mao Y."/>
        </authorList>
    </citation>
    <scope>NUCLEOTIDE SEQUENCE</scope>
    <source>
        <tissue evidence="1">Gametophyte</tissue>
    </source>
</reference>
<keyword evidence="2" id="KW-1185">Reference proteome</keyword>
<sequence>MAPTTSPPTAASIEPTVTLACGEEANRLAATAAHDASVAAATATAAAGAAAATAGALRRERAALATRIAAVVAAMPPLPPAAAAVRDDDVHDDGGGGGAPADAAAAAAAVHGRRLAALDAELAHRRDLLSATDRVGAAKRDSLRRRAAAEAFLAKLPAHARAVASSVAPIRAFYPAPVRVEGGNTIAAVG</sequence>
<protein>
    <submittedName>
        <fullName evidence="1">Uncharacterized protein</fullName>
    </submittedName>
</protein>
<evidence type="ECO:0000313" key="2">
    <source>
        <dbReference type="Proteomes" id="UP000798662"/>
    </source>
</evidence>